<dbReference type="EMBL" id="PDNA01000202">
    <property type="protein sequence ID" value="PGH04210.1"/>
    <property type="molecule type" value="Genomic_DNA"/>
</dbReference>
<organism evidence="2 3">
    <name type="scientific">Polytolypa hystricis (strain UAMH7299)</name>
    <dbReference type="NCBI Taxonomy" id="1447883"/>
    <lineage>
        <taxon>Eukaryota</taxon>
        <taxon>Fungi</taxon>
        <taxon>Dikarya</taxon>
        <taxon>Ascomycota</taxon>
        <taxon>Pezizomycotina</taxon>
        <taxon>Eurotiomycetes</taxon>
        <taxon>Eurotiomycetidae</taxon>
        <taxon>Onygenales</taxon>
        <taxon>Onygenales incertae sedis</taxon>
        <taxon>Polytolypa</taxon>
    </lineage>
</organism>
<gene>
    <name evidence="2" type="ORF">AJ80_08555</name>
</gene>
<keyword evidence="3" id="KW-1185">Reference proteome</keyword>
<dbReference type="OrthoDB" id="4216928at2759"/>
<comment type="caution">
    <text evidence="2">The sequence shown here is derived from an EMBL/GenBank/DDBJ whole genome shotgun (WGS) entry which is preliminary data.</text>
</comment>
<accession>A0A2B7X5S4</accession>
<name>A0A2B7X5S4_POLH7</name>
<evidence type="ECO:0000256" key="1">
    <source>
        <dbReference type="SAM" id="MobiDB-lite"/>
    </source>
</evidence>
<proteinExistence type="predicted"/>
<dbReference type="Proteomes" id="UP000224634">
    <property type="component" value="Unassembled WGS sequence"/>
</dbReference>
<sequence>MVDFSSLDPLDPLVSLGQYSEAGGYISGALISGQSTSSAETLPRAQFDSSAPANSDPRAADFTSGVALDDPLLYDDGPSDEVDAGTLHKFVDDVKKWLRQWVEQGSNPYIHRHLYHDHLPREIQDVYTCCAAYFAKTPTNSGMVLRIVEDRVTAMLEGQPDSPTPLSLFQHLARVHALFTYQVIRLFDGNIRQRALAEQHATILNTWVQEMWECFHLSGLDVYHGRSSNTPERLRRQQQQQMMDSPSVSPIWTAWYMTESVRRTWITVRVTQSVYNTMKGGISVCPGWTALTVDRDVWAAPSAYRWAQACKSHNRHIAQSGELQSLILHARASDVDDFVKVMMFFLHRRETVERWIDET</sequence>
<dbReference type="AlphaFoldDB" id="A0A2B7X5S4"/>
<evidence type="ECO:0000313" key="3">
    <source>
        <dbReference type="Proteomes" id="UP000224634"/>
    </source>
</evidence>
<reference evidence="2 3" key="1">
    <citation type="submission" date="2017-10" db="EMBL/GenBank/DDBJ databases">
        <title>Comparative genomics in systemic dimorphic fungi from Ajellomycetaceae.</title>
        <authorList>
            <person name="Munoz J.F."/>
            <person name="Mcewen J.G."/>
            <person name="Clay O.K."/>
            <person name="Cuomo C.A."/>
        </authorList>
    </citation>
    <scope>NUCLEOTIDE SEQUENCE [LARGE SCALE GENOMIC DNA]</scope>
    <source>
        <strain evidence="2 3">UAMH7299</strain>
    </source>
</reference>
<evidence type="ECO:0000313" key="2">
    <source>
        <dbReference type="EMBL" id="PGH04210.1"/>
    </source>
</evidence>
<evidence type="ECO:0008006" key="4">
    <source>
        <dbReference type="Google" id="ProtNLM"/>
    </source>
</evidence>
<dbReference type="STRING" id="1447883.A0A2B7X5S4"/>
<feature type="region of interest" description="Disordered" evidence="1">
    <location>
        <begin position="41"/>
        <end position="61"/>
    </location>
</feature>
<protein>
    <recommendedName>
        <fullName evidence="4">Transcription factor domain-containing protein</fullName>
    </recommendedName>
</protein>